<evidence type="ECO:0000256" key="6">
    <source>
        <dbReference type="ARBA" id="ARBA00023136"/>
    </source>
</evidence>
<dbReference type="InterPro" id="IPR032816">
    <property type="entry name" value="VTT_dom"/>
</dbReference>
<organism evidence="10 11">
    <name type="scientific">Brachybacterium paraconglomeratum</name>
    <dbReference type="NCBI Taxonomy" id="173362"/>
    <lineage>
        <taxon>Bacteria</taxon>
        <taxon>Bacillati</taxon>
        <taxon>Actinomycetota</taxon>
        <taxon>Actinomycetes</taxon>
        <taxon>Micrococcales</taxon>
        <taxon>Dermabacteraceae</taxon>
        <taxon>Brachybacterium</taxon>
    </lineage>
</organism>
<protein>
    <recommendedName>
        <fullName evidence="9">VTT domain-containing protein</fullName>
    </recommendedName>
</protein>
<evidence type="ECO:0000313" key="10">
    <source>
        <dbReference type="EMBL" id="RRR19605.1"/>
    </source>
</evidence>
<evidence type="ECO:0000256" key="4">
    <source>
        <dbReference type="ARBA" id="ARBA00022692"/>
    </source>
</evidence>
<sequence length="208" mass="21632">MMDWVQSLPLLPAIAFLYVVIWARAGGTYLVGRGARKAANRGRLKKLLESTSVQRATELVNRWGAWVVALSFLTVGFQTAANAAAGLTAMPARRYLPALAVGGLAWAIIYATVGLVAVAGWFELFLVSPAGAVAVLALLVLLVALVLHHRRRTGARAALVATLAESEVATEASPEAEGGRPTATESAAAPARPAKAAAAERVAQSPAD</sequence>
<evidence type="ECO:0000313" key="11">
    <source>
        <dbReference type="Proteomes" id="UP000274327"/>
    </source>
</evidence>
<feature type="transmembrane region" description="Helical" evidence="8">
    <location>
        <begin position="95"/>
        <end position="118"/>
    </location>
</feature>
<keyword evidence="4 8" id="KW-0812">Transmembrane</keyword>
<dbReference type="InterPro" id="IPR051311">
    <property type="entry name" value="DedA_domain"/>
</dbReference>
<gene>
    <name evidence="10" type="ORF">DS079_04960</name>
</gene>
<dbReference type="AlphaFoldDB" id="A0A3R8QWT5"/>
<feature type="region of interest" description="Disordered" evidence="7">
    <location>
        <begin position="166"/>
        <end position="208"/>
    </location>
</feature>
<keyword evidence="3" id="KW-1003">Cell membrane</keyword>
<comment type="caution">
    <text evidence="10">The sequence shown here is derived from an EMBL/GenBank/DDBJ whole genome shotgun (WGS) entry which is preliminary data.</text>
</comment>
<evidence type="ECO:0000256" key="1">
    <source>
        <dbReference type="ARBA" id="ARBA00004651"/>
    </source>
</evidence>
<dbReference type="GeneID" id="78120382"/>
<evidence type="ECO:0000256" key="3">
    <source>
        <dbReference type="ARBA" id="ARBA00022475"/>
    </source>
</evidence>
<keyword evidence="11" id="KW-1185">Reference proteome</keyword>
<dbReference type="PANTHER" id="PTHR42709:SF6">
    <property type="entry name" value="UNDECAPRENYL PHOSPHATE TRANSPORTER A"/>
    <property type="match status" value="1"/>
</dbReference>
<evidence type="ECO:0000256" key="8">
    <source>
        <dbReference type="SAM" id="Phobius"/>
    </source>
</evidence>
<name>A0A3R8QWT5_9MICO</name>
<dbReference type="Proteomes" id="UP000274327">
    <property type="component" value="Unassembled WGS sequence"/>
</dbReference>
<dbReference type="RefSeq" id="WP_126985384.1">
    <property type="nucleotide sequence ID" value="NZ_ML133852.1"/>
</dbReference>
<feature type="compositionally biased region" description="Low complexity" evidence="7">
    <location>
        <begin position="180"/>
        <end position="208"/>
    </location>
</feature>
<dbReference type="PANTHER" id="PTHR42709">
    <property type="entry name" value="ALKALINE PHOSPHATASE LIKE PROTEIN"/>
    <property type="match status" value="1"/>
</dbReference>
<keyword evidence="6 8" id="KW-0472">Membrane</keyword>
<accession>A0A3R8QWT5</accession>
<feature type="domain" description="VTT" evidence="9">
    <location>
        <begin position="15"/>
        <end position="114"/>
    </location>
</feature>
<feature type="transmembrane region" description="Helical" evidence="8">
    <location>
        <begin position="124"/>
        <end position="147"/>
    </location>
</feature>
<keyword evidence="5 8" id="KW-1133">Transmembrane helix</keyword>
<dbReference type="GO" id="GO:0005886">
    <property type="term" value="C:plasma membrane"/>
    <property type="evidence" value="ECO:0007669"/>
    <property type="project" value="UniProtKB-SubCell"/>
</dbReference>
<proteinExistence type="inferred from homology"/>
<evidence type="ECO:0000256" key="7">
    <source>
        <dbReference type="SAM" id="MobiDB-lite"/>
    </source>
</evidence>
<dbReference type="EMBL" id="QOCI01000002">
    <property type="protein sequence ID" value="RRR19605.1"/>
    <property type="molecule type" value="Genomic_DNA"/>
</dbReference>
<reference evidence="10 11" key="1">
    <citation type="submission" date="2018-07" db="EMBL/GenBank/DDBJ databases">
        <title>Brachybacteriurn paraconglorneratum KCTC 9916.</title>
        <authorList>
            <person name="Li Y."/>
        </authorList>
    </citation>
    <scope>NUCLEOTIDE SEQUENCE [LARGE SCALE GENOMIC DNA]</scope>
    <source>
        <strain evidence="10 11">KCTC 9916</strain>
    </source>
</reference>
<comment type="similarity">
    <text evidence="2">Belongs to the DedA family.</text>
</comment>
<evidence type="ECO:0000256" key="5">
    <source>
        <dbReference type="ARBA" id="ARBA00022989"/>
    </source>
</evidence>
<dbReference type="Pfam" id="PF09335">
    <property type="entry name" value="VTT_dom"/>
    <property type="match status" value="1"/>
</dbReference>
<evidence type="ECO:0000256" key="2">
    <source>
        <dbReference type="ARBA" id="ARBA00010792"/>
    </source>
</evidence>
<comment type="subcellular location">
    <subcellularLocation>
        <location evidence="1">Cell membrane</location>
        <topology evidence="1">Multi-pass membrane protein</topology>
    </subcellularLocation>
</comment>
<evidence type="ECO:0000259" key="9">
    <source>
        <dbReference type="Pfam" id="PF09335"/>
    </source>
</evidence>